<keyword evidence="8" id="KW-1185">Reference proteome</keyword>
<feature type="transmembrane region" description="Helical" evidence="7">
    <location>
        <begin position="30"/>
        <end position="47"/>
    </location>
</feature>
<keyword evidence="7" id="KW-1133">Transmembrane helix</keyword>
<keyword evidence="7" id="KW-0812">Transmembrane</keyword>
<evidence type="ECO:0000313" key="8">
    <source>
        <dbReference type="Proteomes" id="UP000695026"/>
    </source>
</evidence>
<gene>
    <name evidence="9" type="primary">FAM198A</name>
</gene>
<dbReference type="OrthoDB" id="10011371at2759"/>
<dbReference type="GO" id="GO:0005794">
    <property type="term" value="C:Golgi apparatus"/>
    <property type="evidence" value="ECO:0007669"/>
    <property type="project" value="UniProtKB-SubCell"/>
</dbReference>
<evidence type="ECO:0000256" key="7">
    <source>
        <dbReference type="SAM" id="Phobius"/>
    </source>
</evidence>
<reference evidence="9" key="1">
    <citation type="submission" date="2025-08" db="UniProtKB">
        <authorList>
            <consortium name="RefSeq"/>
        </authorList>
    </citation>
    <scope>IDENTIFICATION</scope>
    <source>
        <tissue evidence="9">Liver</tissue>
    </source>
</reference>
<keyword evidence="5 7" id="KW-0472">Membrane</keyword>
<comment type="subcellular location">
    <subcellularLocation>
        <location evidence="1">Endomembrane system</location>
    </subcellularLocation>
    <subcellularLocation>
        <location evidence="2">Golgi apparatus</location>
    </subcellularLocation>
</comment>
<dbReference type="InterPro" id="IPR029207">
    <property type="entry name" value="FAM198"/>
</dbReference>
<organism evidence="8 9">
    <name type="scientific">Python bivittatus</name>
    <name type="common">Burmese python</name>
    <name type="synonym">Python molurus bivittatus</name>
    <dbReference type="NCBI Taxonomy" id="176946"/>
    <lineage>
        <taxon>Eukaryota</taxon>
        <taxon>Metazoa</taxon>
        <taxon>Chordata</taxon>
        <taxon>Craniata</taxon>
        <taxon>Vertebrata</taxon>
        <taxon>Euteleostomi</taxon>
        <taxon>Lepidosauria</taxon>
        <taxon>Squamata</taxon>
        <taxon>Bifurcata</taxon>
        <taxon>Unidentata</taxon>
        <taxon>Episquamata</taxon>
        <taxon>Toxicofera</taxon>
        <taxon>Serpentes</taxon>
        <taxon>Henophidia</taxon>
        <taxon>Pythonidae</taxon>
        <taxon>Python</taxon>
    </lineage>
</organism>
<accession>A0A9F2WIV8</accession>
<dbReference type="GeneID" id="103053786"/>
<dbReference type="RefSeq" id="XP_007436748.2">
    <property type="nucleotide sequence ID" value="XM_007436686.2"/>
</dbReference>
<sequence length="640" mass="73889">MIRLISWAKDICHIQAHRSWCRIRLKRSPLAGYCFLLALSVITFTSFSPTSLNNYKDLNFQHLPREMLHVKPAPSKHLWRNSTIPLVRQPWRFSRSKRTHAQGGPPLSNPSPACKQKSMPRRQGELSHRGFKKRRRFPGQTRNHNIAAENFDQGRRLQHEEHPSRANEKKSSFDVTFTLKDVGRDLSFSLHTTKKEVHWKRQRQLAPFFPPLQDGKPGAFLFLMDTSAGQLTVPQEQCKPDVQAAGAAYQSSDLIKTLTSDKQFFQIITNTQERRDNAPFQKLQRTYLWAVHPEELRKSEWCKDPVFKGEDRLRFAEKTLPWFTLDDVEKMRLLANGTVVKKDRIPGHGQIIRVALSYNQDALLHDSQSLCLNGLCGLIKRSTDLYEVLAFHLDRVLGLRRSLPVVARRFRSHLLPYKYTNGAPRPIVWWVPDIQHLNDSNNDQNSFTVGWLQYQDLLQQRCGMEDSRTSPGKAPCLTVLHSEWAKLALFDFLLQVHDRLDRYCCGFQPDSSEPCVQELLHEKCRNPAELVLVHILVRRSKPSHLVFIDNAGRPFHPEAKLNFRLLQGIDGFPRTAITVLQSGCLQNLLLQSLHVDPEFWGSQGGYEGLKHWLNIIDRRGQALLQYIQEHNLTITEDSLD</sequence>
<evidence type="ECO:0000256" key="5">
    <source>
        <dbReference type="ARBA" id="ARBA00023136"/>
    </source>
</evidence>
<dbReference type="Proteomes" id="UP000695026">
    <property type="component" value="Unplaced"/>
</dbReference>
<feature type="compositionally biased region" description="Basic and acidic residues" evidence="6">
    <location>
        <begin position="152"/>
        <end position="169"/>
    </location>
</feature>
<dbReference type="KEGG" id="pbi:103053786"/>
<dbReference type="PANTHER" id="PTHR15905">
    <property type="entry name" value="GOLGI-ASSOCIATED KINASE 1B-RELATED"/>
    <property type="match status" value="1"/>
</dbReference>
<dbReference type="Pfam" id="PF15051">
    <property type="entry name" value="FAM198"/>
    <property type="match status" value="1"/>
</dbReference>
<comment type="similarity">
    <text evidence="3">Belongs to the GASK family.</text>
</comment>
<evidence type="ECO:0000256" key="6">
    <source>
        <dbReference type="SAM" id="MobiDB-lite"/>
    </source>
</evidence>
<feature type="region of interest" description="Disordered" evidence="6">
    <location>
        <begin position="94"/>
        <end position="169"/>
    </location>
</feature>
<dbReference type="AlphaFoldDB" id="A0A9F2WIV8"/>
<name>A0A9F2WIV8_PYTBI</name>
<protein>
    <submittedName>
        <fullName evidence="9">Protein FAM198A</fullName>
    </submittedName>
</protein>
<evidence type="ECO:0000256" key="3">
    <source>
        <dbReference type="ARBA" id="ARBA00007691"/>
    </source>
</evidence>
<dbReference type="PANTHER" id="PTHR15905:SF5">
    <property type="entry name" value="GOLGI-ASSOCIATED KINASE 1A"/>
    <property type="match status" value="1"/>
</dbReference>
<keyword evidence="4" id="KW-0333">Golgi apparatus</keyword>
<dbReference type="CTD" id="729085"/>
<evidence type="ECO:0000256" key="4">
    <source>
        <dbReference type="ARBA" id="ARBA00023034"/>
    </source>
</evidence>
<dbReference type="OMA" id="WLNTIDR"/>
<proteinExistence type="inferred from homology"/>
<evidence type="ECO:0000256" key="2">
    <source>
        <dbReference type="ARBA" id="ARBA00004555"/>
    </source>
</evidence>
<evidence type="ECO:0000256" key="1">
    <source>
        <dbReference type="ARBA" id="ARBA00004308"/>
    </source>
</evidence>
<evidence type="ECO:0000313" key="9">
    <source>
        <dbReference type="RefSeq" id="XP_007436748.2"/>
    </source>
</evidence>